<accession>A0ACB7RLR5</accession>
<evidence type="ECO:0000313" key="2">
    <source>
        <dbReference type="Proteomes" id="UP000821845"/>
    </source>
</evidence>
<dbReference type="EMBL" id="CM023489">
    <property type="protein sequence ID" value="KAH6921474.1"/>
    <property type="molecule type" value="Genomic_DNA"/>
</dbReference>
<dbReference type="Proteomes" id="UP000821845">
    <property type="component" value="Chromosome 9"/>
</dbReference>
<sequence length="275" mass="29128">MAVLADGGILKGPKKVVVFSGKLCIVDYPKVFKLPEGTKLHLLLKGVASVFEFADTRSDLVTPLKKRRLMRNSLDSVGGLSPATGEAAATLLSFQTPLLLHQYPEEDEQQPQQPVQERAPAFRNAQTLLIFFVINGGDITSDGAVKHGELVLQVQSCQTGAAAVAEENTAKPAHFETLLASHLKGEDANSVGSPLVDDPPTPLDDEGSVDWEEGPSPPAALGPRLLPPLTSGQPSPLELAGRTLEGGRRPPSAPRLPEPLPGPPDEDETTNKPVG</sequence>
<organism evidence="1 2">
    <name type="scientific">Hyalomma asiaticum</name>
    <name type="common">Tick</name>
    <dbReference type="NCBI Taxonomy" id="266040"/>
    <lineage>
        <taxon>Eukaryota</taxon>
        <taxon>Metazoa</taxon>
        <taxon>Ecdysozoa</taxon>
        <taxon>Arthropoda</taxon>
        <taxon>Chelicerata</taxon>
        <taxon>Arachnida</taxon>
        <taxon>Acari</taxon>
        <taxon>Parasitiformes</taxon>
        <taxon>Ixodida</taxon>
        <taxon>Ixodoidea</taxon>
        <taxon>Ixodidae</taxon>
        <taxon>Hyalomminae</taxon>
        <taxon>Hyalomma</taxon>
    </lineage>
</organism>
<name>A0ACB7RLR5_HYAAI</name>
<proteinExistence type="predicted"/>
<comment type="caution">
    <text evidence="1">The sequence shown here is derived from an EMBL/GenBank/DDBJ whole genome shotgun (WGS) entry which is preliminary data.</text>
</comment>
<gene>
    <name evidence="1" type="ORF">HPB50_001261</name>
</gene>
<keyword evidence="2" id="KW-1185">Reference proteome</keyword>
<reference evidence="1" key="1">
    <citation type="submission" date="2020-05" db="EMBL/GenBank/DDBJ databases">
        <title>Large-scale comparative analyses of tick genomes elucidate their genetic diversity and vector capacities.</title>
        <authorList>
            <person name="Jia N."/>
            <person name="Wang J."/>
            <person name="Shi W."/>
            <person name="Du L."/>
            <person name="Sun Y."/>
            <person name="Zhan W."/>
            <person name="Jiang J."/>
            <person name="Wang Q."/>
            <person name="Zhang B."/>
            <person name="Ji P."/>
            <person name="Sakyi L.B."/>
            <person name="Cui X."/>
            <person name="Yuan T."/>
            <person name="Jiang B."/>
            <person name="Yang W."/>
            <person name="Lam T.T.-Y."/>
            <person name="Chang Q."/>
            <person name="Ding S."/>
            <person name="Wang X."/>
            <person name="Zhu J."/>
            <person name="Ruan X."/>
            <person name="Zhao L."/>
            <person name="Wei J."/>
            <person name="Que T."/>
            <person name="Du C."/>
            <person name="Cheng J."/>
            <person name="Dai P."/>
            <person name="Han X."/>
            <person name="Huang E."/>
            <person name="Gao Y."/>
            <person name="Liu J."/>
            <person name="Shao H."/>
            <person name="Ye R."/>
            <person name="Li L."/>
            <person name="Wei W."/>
            <person name="Wang X."/>
            <person name="Wang C."/>
            <person name="Yang T."/>
            <person name="Huo Q."/>
            <person name="Li W."/>
            <person name="Guo W."/>
            <person name="Chen H."/>
            <person name="Zhou L."/>
            <person name="Ni X."/>
            <person name="Tian J."/>
            <person name="Zhou Y."/>
            <person name="Sheng Y."/>
            <person name="Liu T."/>
            <person name="Pan Y."/>
            <person name="Xia L."/>
            <person name="Li J."/>
            <person name="Zhao F."/>
            <person name="Cao W."/>
        </authorList>
    </citation>
    <scope>NUCLEOTIDE SEQUENCE</scope>
    <source>
        <strain evidence="1">Hyas-2018</strain>
    </source>
</reference>
<protein>
    <submittedName>
        <fullName evidence="1">Uncharacterized protein</fullName>
    </submittedName>
</protein>
<evidence type="ECO:0000313" key="1">
    <source>
        <dbReference type="EMBL" id="KAH6921474.1"/>
    </source>
</evidence>